<keyword evidence="8" id="KW-0539">Nucleus</keyword>
<dbReference type="PANTHER" id="PTHR46481">
    <property type="entry name" value="ZINC FINGER BED DOMAIN-CONTAINING PROTEIN 4"/>
    <property type="match status" value="1"/>
</dbReference>
<accession>A0AA36NFB2</accession>
<evidence type="ECO:0000256" key="6">
    <source>
        <dbReference type="ARBA" id="ARBA00022833"/>
    </source>
</evidence>
<evidence type="ECO:0000256" key="7">
    <source>
        <dbReference type="ARBA" id="ARBA00022837"/>
    </source>
</evidence>
<keyword evidence="7" id="KW-0106">Calcium</keyword>
<gene>
    <name evidence="11" type="ORF">EVOR1521_LOCUS24366</name>
</gene>
<evidence type="ECO:0000259" key="10">
    <source>
        <dbReference type="SMART" id="SM00237"/>
    </source>
</evidence>
<dbReference type="EMBL" id="CAUJNA010003403">
    <property type="protein sequence ID" value="CAJ1401166.1"/>
    <property type="molecule type" value="Genomic_DNA"/>
</dbReference>
<dbReference type="GO" id="GO:0008270">
    <property type="term" value="F:zinc ion binding"/>
    <property type="evidence" value="ECO:0007669"/>
    <property type="project" value="UniProtKB-KW"/>
</dbReference>
<dbReference type="InterPro" id="IPR012337">
    <property type="entry name" value="RNaseH-like_sf"/>
</dbReference>
<feature type="compositionally biased region" description="Polar residues" evidence="9">
    <location>
        <begin position="532"/>
        <end position="545"/>
    </location>
</feature>
<dbReference type="SUPFAM" id="SSF141072">
    <property type="entry name" value="CalX-like"/>
    <property type="match status" value="1"/>
</dbReference>
<organism evidence="11 12">
    <name type="scientific">Effrenium voratum</name>
    <dbReference type="NCBI Taxonomy" id="2562239"/>
    <lineage>
        <taxon>Eukaryota</taxon>
        <taxon>Sar</taxon>
        <taxon>Alveolata</taxon>
        <taxon>Dinophyceae</taxon>
        <taxon>Suessiales</taxon>
        <taxon>Symbiodiniaceae</taxon>
        <taxon>Effrenium</taxon>
    </lineage>
</organism>
<dbReference type="GO" id="GO:0016020">
    <property type="term" value="C:membrane"/>
    <property type="evidence" value="ECO:0007669"/>
    <property type="project" value="InterPro"/>
</dbReference>
<dbReference type="InterPro" id="IPR038081">
    <property type="entry name" value="CalX-like_sf"/>
</dbReference>
<keyword evidence="2" id="KW-0479">Metal-binding</keyword>
<dbReference type="GO" id="GO:0007154">
    <property type="term" value="P:cell communication"/>
    <property type="evidence" value="ECO:0007669"/>
    <property type="project" value="InterPro"/>
</dbReference>
<comment type="subcellular location">
    <subcellularLocation>
        <location evidence="1">Nucleus</location>
    </subcellularLocation>
</comment>
<keyword evidence="6" id="KW-0862">Zinc</keyword>
<feature type="domain" description="Calx-beta" evidence="10">
    <location>
        <begin position="1"/>
        <end position="87"/>
    </location>
</feature>
<evidence type="ECO:0000313" key="11">
    <source>
        <dbReference type="EMBL" id="CAJ1401166.1"/>
    </source>
</evidence>
<sequence length="673" mass="75454">MQFSAYVYVADEEEGVAKLDVVRLGDQSKPSQVRWSTKDASGKAWETYEPASGTLSFEAGEGQRALVIKLIPTDRWSPVLDFAVELLEEGLENAKLGQYGVKTRIKVIDKDAFPCPEMQVITQMGGDSQESPQQARETRVTLRIECLAMGKRSRADRLEVAAAKASAGGGAQVHPSDVERHVPTGRSWLWSCFHLRQPPSKNVTQNVYYCSVCNPGKEGQADVASGIFRLSSVALNPQITELKRHQIHLKSAHGIEAESPLESKKQPTIDVHCRHHKAKNEKLLDGFAEHVLIQDMLPISACESPGLVQFMSTLDPKFKICSRKKMRFKVLPRVLHGLEEETWALLKEARADYSTVIHYAGDLCTAPGTGDAFMCHIFQFVTPAFELVTLCGGLVVLDESKTADHQRQEIARCFEMWDVPLSQQGCITTDHEVLQLSHEYQDYEKELTPKSRDMLTGAAMCDPQLKSLHWLPGADMDGKRKRNQAFLEQCYKIHGQLHDEPPDNTRVVSEIPYPNARQRRAIEERTSFFNRFQPPDTSQAASSNEAAAVRPIPDRSDQAVEKAWQKFKLDLKTQVYAYLVAPQPGYHDALKFWKEIGVVQYPLMAPVARYMLGVRASQATAERVFSSSGRRHRRLAFTAHSRAKTEACMAPLAWSVSETVTVVTPKKGERVRL</sequence>
<reference evidence="11" key="1">
    <citation type="submission" date="2023-08" db="EMBL/GenBank/DDBJ databases">
        <authorList>
            <person name="Chen Y."/>
            <person name="Shah S."/>
            <person name="Dougan E. K."/>
            <person name="Thang M."/>
            <person name="Chan C."/>
        </authorList>
    </citation>
    <scope>NUCLEOTIDE SEQUENCE</scope>
</reference>
<evidence type="ECO:0000256" key="5">
    <source>
        <dbReference type="ARBA" id="ARBA00022771"/>
    </source>
</evidence>
<dbReference type="Proteomes" id="UP001178507">
    <property type="component" value="Unassembled WGS sequence"/>
</dbReference>
<dbReference type="SMART" id="SM00237">
    <property type="entry name" value="Calx_beta"/>
    <property type="match status" value="1"/>
</dbReference>
<dbReference type="Pfam" id="PF03160">
    <property type="entry name" value="Calx-beta"/>
    <property type="match status" value="1"/>
</dbReference>
<dbReference type="InterPro" id="IPR052035">
    <property type="entry name" value="ZnF_BED_domain_contain"/>
</dbReference>
<keyword evidence="5" id="KW-0863">Zinc-finger</keyword>
<evidence type="ECO:0000256" key="2">
    <source>
        <dbReference type="ARBA" id="ARBA00022723"/>
    </source>
</evidence>
<keyword evidence="12" id="KW-1185">Reference proteome</keyword>
<evidence type="ECO:0000256" key="3">
    <source>
        <dbReference type="ARBA" id="ARBA00022729"/>
    </source>
</evidence>
<protein>
    <recommendedName>
        <fullName evidence="10">Calx-beta domain-containing protein</fullName>
    </recommendedName>
</protein>
<proteinExistence type="predicted"/>
<keyword evidence="3" id="KW-0732">Signal</keyword>
<dbReference type="SUPFAM" id="SSF53098">
    <property type="entry name" value="Ribonuclease H-like"/>
    <property type="match status" value="1"/>
</dbReference>
<name>A0AA36NFB2_9DINO</name>
<evidence type="ECO:0000256" key="9">
    <source>
        <dbReference type="SAM" id="MobiDB-lite"/>
    </source>
</evidence>
<evidence type="ECO:0000256" key="4">
    <source>
        <dbReference type="ARBA" id="ARBA00022737"/>
    </source>
</evidence>
<dbReference type="InterPro" id="IPR003644">
    <property type="entry name" value="Calx_beta"/>
</dbReference>
<evidence type="ECO:0000313" key="12">
    <source>
        <dbReference type="Proteomes" id="UP001178507"/>
    </source>
</evidence>
<evidence type="ECO:0000256" key="8">
    <source>
        <dbReference type="ARBA" id="ARBA00023242"/>
    </source>
</evidence>
<dbReference type="PANTHER" id="PTHR46481:SF10">
    <property type="entry name" value="ZINC FINGER BED DOMAIN-CONTAINING PROTEIN 39"/>
    <property type="match status" value="1"/>
</dbReference>
<dbReference type="GO" id="GO:0005634">
    <property type="term" value="C:nucleus"/>
    <property type="evidence" value="ECO:0007669"/>
    <property type="project" value="UniProtKB-SubCell"/>
</dbReference>
<comment type="caution">
    <text evidence="11">The sequence shown here is derived from an EMBL/GenBank/DDBJ whole genome shotgun (WGS) entry which is preliminary data.</text>
</comment>
<evidence type="ECO:0000256" key="1">
    <source>
        <dbReference type="ARBA" id="ARBA00004123"/>
    </source>
</evidence>
<keyword evidence="4" id="KW-0677">Repeat</keyword>
<feature type="region of interest" description="Disordered" evidence="9">
    <location>
        <begin position="532"/>
        <end position="553"/>
    </location>
</feature>
<dbReference type="Gene3D" id="2.60.40.2030">
    <property type="match status" value="1"/>
</dbReference>
<dbReference type="AlphaFoldDB" id="A0AA36NFB2"/>